<proteinExistence type="predicted"/>
<reference evidence="3" key="1">
    <citation type="journal article" date="2014" name="Int. J. Syst. Evol. Microbiol.">
        <title>Complete genome sequence of Corynebacterium casei LMG S-19264T (=DSM 44701T), isolated from a smear-ripened cheese.</title>
        <authorList>
            <consortium name="US DOE Joint Genome Institute (JGI-PGF)"/>
            <person name="Walter F."/>
            <person name="Albersmeier A."/>
            <person name="Kalinowski J."/>
            <person name="Ruckert C."/>
        </authorList>
    </citation>
    <scope>NUCLEOTIDE SEQUENCE</scope>
    <source>
        <strain evidence="3">VKM Ac-1069</strain>
    </source>
</reference>
<dbReference type="InterPro" id="IPR011335">
    <property type="entry name" value="Restrct_endonuc-II-like"/>
</dbReference>
<dbReference type="Pfam" id="PF04480">
    <property type="entry name" value="DUF559"/>
    <property type="match status" value="1"/>
</dbReference>
<dbReference type="Proteomes" id="UP001143463">
    <property type="component" value="Unassembled WGS sequence"/>
</dbReference>
<evidence type="ECO:0008006" key="5">
    <source>
        <dbReference type="Google" id="ProtNLM"/>
    </source>
</evidence>
<gene>
    <name evidence="3" type="ORF">GCM10017577_65350</name>
</gene>
<dbReference type="InterPro" id="IPR007569">
    <property type="entry name" value="DUF559"/>
</dbReference>
<dbReference type="Gene3D" id="3.40.960.10">
    <property type="entry name" value="VSR Endonuclease"/>
    <property type="match status" value="1"/>
</dbReference>
<dbReference type="EMBL" id="BSFQ01000046">
    <property type="protein sequence ID" value="GLL15385.1"/>
    <property type="molecule type" value="Genomic_DNA"/>
</dbReference>
<accession>A0A9W6P0A2</accession>
<comment type="caution">
    <text evidence="3">The sequence shown here is derived from an EMBL/GenBank/DDBJ whole genome shotgun (WGS) entry which is preliminary data.</text>
</comment>
<evidence type="ECO:0000259" key="2">
    <source>
        <dbReference type="Pfam" id="PF09407"/>
    </source>
</evidence>
<name>A0A9W6P0A2_9PSEU</name>
<keyword evidence="4" id="KW-1185">Reference proteome</keyword>
<dbReference type="InterPro" id="IPR018547">
    <property type="entry name" value="AbiEi_C"/>
</dbReference>
<dbReference type="RefSeq" id="WP_037051972.1">
    <property type="nucleotide sequence ID" value="NZ_BAAAUZ010000019.1"/>
</dbReference>
<sequence length="288" mass="31432">MQLRRVLERQAGVVSLTQAVACGLSPDVPQRRAVAGEWTRVHPAVYLVGGHRLTDAARVWAAQLWAGERAVVSGEAAAWCHGMLPRAPAIVGVTVPRTLHPRAPAGIRVRRRDLDPADVTLVAGLPVTSTALTTLETAATRHEGSVFLDRALQKHVRLEDLVDCFDRNRGARGWPAVRLLLDAAADGAESAAERLLIGLLESAGVDGWTLGLRVGPWTVDVAFPWARIAIEVDGWAWHQDVERFRADRRKQNALVTAGWIPLRFTWHDLHNRPAAVLREIHAALSAAA</sequence>
<reference evidence="3" key="2">
    <citation type="submission" date="2023-01" db="EMBL/GenBank/DDBJ databases">
        <authorList>
            <person name="Sun Q."/>
            <person name="Evtushenko L."/>
        </authorList>
    </citation>
    <scope>NUCLEOTIDE SEQUENCE</scope>
    <source>
        <strain evidence="3">VKM Ac-1069</strain>
    </source>
</reference>
<dbReference type="AlphaFoldDB" id="A0A9W6P0A2"/>
<organism evidence="3 4">
    <name type="scientific">Pseudonocardia halophobica</name>
    <dbReference type="NCBI Taxonomy" id="29401"/>
    <lineage>
        <taxon>Bacteria</taxon>
        <taxon>Bacillati</taxon>
        <taxon>Actinomycetota</taxon>
        <taxon>Actinomycetes</taxon>
        <taxon>Pseudonocardiales</taxon>
        <taxon>Pseudonocardiaceae</taxon>
        <taxon>Pseudonocardia</taxon>
    </lineage>
</organism>
<feature type="domain" description="DUF559" evidence="1">
    <location>
        <begin position="213"/>
        <end position="284"/>
    </location>
</feature>
<dbReference type="SUPFAM" id="SSF52980">
    <property type="entry name" value="Restriction endonuclease-like"/>
    <property type="match status" value="1"/>
</dbReference>
<evidence type="ECO:0000313" key="3">
    <source>
        <dbReference type="EMBL" id="GLL15385.1"/>
    </source>
</evidence>
<evidence type="ECO:0000313" key="4">
    <source>
        <dbReference type="Proteomes" id="UP001143463"/>
    </source>
</evidence>
<dbReference type="Pfam" id="PF09407">
    <property type="entry name" value="AbiEi_1"/>
    <property type="match status" value="1"/>
</dbReference>
<protein>
    <recommendedName>
        <fullName evidence="5">Very-short-patch-repair endonuclease</fullName>
    </recommendedName>
</protein>
<feature type="domain" description="AbiEi antitoxin C-terminal" evidence="2">
    <location>
        <begin position="63"/>
        <end position="167"/>
    </location>
</feature>
<evidence type="ECO:0000259" key="1">
    <source>
        <dbReference type="Pfam" id="PF04480"/>
    </source>
</evidence>